<accession>A0ACC0TQW0</accession>
<evidence type="ECO:0000313" key="2">
    <source>
        <dbReference type="Proteomes" id="UP001207468"/>
    </source>
</evidence>
<keyword evidence="2" id="KW-1185">Reference proteome</keyword>
<dbReference type="Proteomes" id="UP001207468">
    <property type="component" value="Unassembled WGS sequence"/>
</dbReference>
<organism evidence="1 2">
    <name type="scientific">Russula earlei</name>
    <dbReference type="NCBI Taxonomy" id="71964"/>
    <lineage>
        <taxon>Eukaryota</taxon>
        <taxon>Fungi</taxon>
        <taxon>Dikarya</taxon>
        <taxon>Basidiomycota</taxon>
        <taxon>Agaricomycotina</taxon>
        <taxon>Agaricomycetes</taxon>
        <taxon>Russulales</taxon>
        <taxon>Russulaceae</taxon>
        <taxon>Russula</taxon>
    </lineage>
</organism>
<sequence>MKSTVHGQSDEQLVVQLRAGDRGALEAIYFRYADFLFRFALKRLDCKETAADMIQELFLKLWTRRNALSVQGNLQAYLTVCLRNMVIDHYSHEQVKNKYHTIAARQEADNHTADLINYNDTRHRLQTGMDSLPGKMKQIFYLNKMEDYSIDEIADKFNLSRQTVKNQLGAALLTWYFDEQEYHHLLKKHNQGACTEEELLLLDEYLLSRNEPSADPFVEDTLLTGTFERISDKIDADEKQRTKRRLITSMPVRIAASLILVFAVGVLLYHQKDVVNNYLDPERFTNISSPKGKHMTVNLPDGSVVLLNQESRLSYSNRFNDTLREVSLTGEAYFQVTPNKAKPFIVHTGHLDTRVLGTSFNIEAYPFSSRIAVELITGKIWLTANKSGTQNVNDILTPNQTAEYDTASGQTKKGEVANAENYIAWKDDKVRFSNTRLDEVVRRLNVNFRSHIVLADKALATQSIYGDFSLTTQPIDIVKTICILIKARYYIKQDGSIMLYQATGNPQTINMVYPATGRSQSIIERPVTVDINARPLSDVINIITQQTHVDFLYTAAIKLDRVVNLKASNEPLKVVLYKLLNPLGLQYKVANDQVLILKKEEQGNVDQRVTGQVTDEKGLSMPNVTIRVKGTNLATVSNNDGYYTIKIPGMDAILEYNYIGYETQFVTVAGQTSINIKMVPNAQNMNEVVITALNIKKDSRSLGYTVNKLDGSSVNTVQTPNIINALAGKVPGVNVSNIGNGVAGTKRIVIRGASSLTGNNQPLWVVDGIIINTATLGGPDATGGYDYGDGLTGINPDDIESISVLKGNAAAALYGSRASNGVILITTKSGKTTKGKQQVDFSTSEMIDKLVNPTDFQYVYGQTSAASLTSLPTSAAQAYTSDSWGHKLDGSPAVQFDGVTRPFSPVTDNYERFFKTGSTLTNTVALAGSNNNTDYRVSLSNLTNNDIIPNSGFNRTGLNSKLHSKFGQLGVDVILDYTYQKANNRPYTGGNTSNIFYSLLYLPGNINIDNLKPGYKADGTELQFADGISNPWYFVNKEKETDVRNTLTGAISLHYQFTKWLYARARMTRDNYWVQRLQYVPNGNTSTSTPGGSFDQRTLNNIENNYEGIVGINPALIGRFSISAYGGGNINWRATGNVINSGTTFAVPGVYTFNNLVTKTPSTSLVNQKTNSLFASVDMAYNRFLYLTLTGRDDWFSTLPLQQNSLFYPSAALGFVFSDAFKMPHWLSYGKLRASAAQVSGDAGPGQLALSYSLTSAAYGSNTLQYIGTSNIPNQNLKPLLSTDYEYGLEMDVLGNRLGFNIDYYKRSIKNDIVTSSVPASTGYATAILNIGRMRNEGIELEVHATPVKTKSFTWNISGTFSNNNSKVVQLGVGAKGPNIVLASSKSGNGTIQLEEGLPYDGIYGYTYLRDAKGNKEYDVNGLPLYNSTQTRLGNGDYNKLVGLGNTFLYKNFSFYFLVDSKFGADIYSETNATAYDNGKSKETLPGRETGIVGPGDNQSGTTNTVLVPAVNISNYYKQIKQITEQFVYNASFAKLREVALTYHLPSPFLTRLHISNASVAFVARNLFILYKDKNLHNVDPESNVMSGNAQGIERMEYPPTRNYGITLRLSF</sequence>
<protein>
    <submittedName>
        <fullName evidence="1">Uncharacterized protein</fullName>
    </submittedName>
</protein>
<proteinExistence type="predicted"/>
<dbReference type="EMBL" id="JAGFNK010001202">
    <property type="protein sequence ID" value="KAI9433782.1"/>
    <property type="molecule type" value="Genomic_DNA"/>
</dbReference>
<reference evidence="1" key="1">
    <citation type="submission" date="2021-03" db="EMBL/GenBank/DDBJ databases">
        <title>Evolutionary priming and transition to the ectomycorrhizal habit in an iconic lineage of mushroom-forming fungi: is preadaptation a requirement?</title>
        <authorList>
            <consortium name="DOE Joint Genome Institute"/>
            <person name="Looney B.P."/>
            <person name="Miyauchi S."/>
            <person name="Morin E."/>
            <person name="Drula E."/>
            <person name="Courty P.E."/>
            <person name="Chicoki N."/>
            <person name="Fauchery L."/>
            <person name="Kohler A."/>
            <person name="Kuo A."/>
            <person name="LaButti K."/>
            <person name="Pangilinan J."/>
            <person name="Lipzen A."/>
            <person name="Riley R."/>
            <person name="Andreopoulos W."/>
            <person name="He G."/>
            <person name="Johnson J."/>
            <person name="Barry K.W."/>
            <person name="Grigoriev I.V."/>
            <person name="Nagy L."/>
            <person name="Hibbett D."/>
            <person name="Henrissat B."/>
            <person name="Matheny P.B."/>
            <person name="Labbe J."/>
            <person name="Martin A.F."/>
        </authorList>
    </citation>
    <scope>NUCLEOTIDE SEQUENCE</scope>
    <source>
        <strain evidence="1">BPL698</strain>
    </source>
</reference>
<gene>
    <name evidence="1" type="ORF">F5148DRAFT_1295352</name>
</gene>
<evidence type="ECO:0000313" key="1">
    <source>
        <dbReference type="EMBL" id="KAI9433782.1"/>
    </source>
</evidence>
<name>A0ACC0TQW0_9AGAM</name>
<comment type="caution">
    <text evidence="1">The sequence shown here is derived from an EMBL/GenBank/DDBJ whole genome shotgun (WGS) entry which is preliminary data.</text>
</comment>